<feature type="compositionally biased region" description="Basic and acidic residues" evidence="1">
    <location>
        <begin position="20"/>
        <end position="37"/>
    </location>
</feature>
<reference evidence="2 3" key="1">
    <citation type="journal article" date="2004" name="Science">
        <title>The genome of the diatom Thalassiosira pseudonana: ecology, evolution, and metabolism.</title>
        <authorList>
            <person name="Armbrust E.V."/>
            <person name="Berges J.A."/>
            <person name="Bowler C."/>
            <person name="Green B.R."/>
            <person name="Martinez D."/>
            <person name="Putnam N.H."/>
            <person name="Zhou S."/>
            <person name="Allen A.E."/>
            <person name="Apt K.E."/>
            <person name="Bechner M."/>
            <person name="Brzezinski M.A."/>
            <person name="Chaal B.K."/>
            <person name="Chiovitti A."/>
            <person name="Davis A.K."/>
            <person name="Demarest M.S."/>
            <person name="Detter J.C."/>
            <person name="Glavina T."/>
            <person name="Goodstein D."/>
            <person name="Hadi M.Z."/>
            <person name="Hellsten U."/>
            <person name="Hildebrand M."/>
            <person name="Jenkins B.D."/>
            <person name="Jurka J."/>
            <person name="Kapitonov V.V."/>
            <person name="Kroger N."/>
            <person name="Lau W.W."/>
            <person name="Lane T.W."/>
            <person name="Larimer F.W."/>
            <person name="Lippmeier J.C."/>
            <person name="Lucas S."/>
            <person name="Medina M."/>
            <person name="Montsant A."/>
            <person name="Obornik M."/>
            <person name="Parker M.S."/>
            <person name="Palenik B."/>
            <person name="Pazour G.J."/>
            <person name="Richardson P.M."/>
            <person name="Rynearson T.A."/>
            <person name="Saito M.A."/>
            <person name="Schwartz D.C."/>
            <person name="Thamatrakoln K."/>
            <person name="Valentin K."/>
            <person name="Vardi A."/>
            <person name="Wilkerson F.P."/>
            <person name="Rokhsar D.S."/>
        </authorList>
    </citation>
    <scope>NUCLEOTIDE SEQUENCE [LARGE SCALE GENOMIC DNA]</scope>
    <source>
        <strain evidence="2 3">CCMP1335</strain>
    </source>
</reference>
<evidence type="ECO:0000313" key="3">
    <source>
        <dbReference type="Proteomes" id="UP000001449"/>
    </source>
</evidence>
<protein>
    <submittedName>
        <fullName evidence="2">Uncharacterized protein</fullName>
    </submittedName>
</protein>
<keyword evidence="3" id="KW-1185">Reference proteome</keyword>
<dbReference type="Proteomes" id="UP000001449">
    <property type="component" value="Chromosome 15"/>
</dbReference>
<reference evidence="2 3" key="2">
    <citation type="journal article" date="2008" name="Nature">
        <title>The Phaeodactylum genome reveals the evolutionary history of diatom genomes.</title>
        <authorList>
            <person name="Bowler C."/>
            <person name="Allen A.E."/>
            <person name="Badger J.H."/>
            <person name="Grimwood J."/>
            <person name="Jabbari K."/>
            <person name="Kuo A."/>
            <person name="Maheswari U."/>
            <person name="Martens C."/>
            <person name="Maumus F."/>
            <person name="Otillar R.P."/>
            <person name="Rayko E."/>
            <person name="Salamov A."/>
            <person name="Vandepoele K."/>
            <person name="Beszteri B."/>
            <person name="Gruber A."/>
            <person name="Heijde M."/>
            <person name="Katinka M."/>
            <person name="Mock T."/>
            <person name="Valentin K."/>
            <person name="Verret F."/>
            <person name="Berges J.A."/>
            <person name="Brownlee C."/>
            <person name="Cadoret J.P."/>
            <person name="Chiovitti A."/>
            <person name="Choi C.J."/>
            <person name="Coesel S."/>
            <person name="De Martino A."/>
            <person name="Detter J.C."/>
            <person name="Durkin C."/>
            <person name="Falciatore A."/>
            <person name="Fournet J."/>
            <person name="Haruta M."/>
            <person name="Huysman M.J."/>
            <person name="Jenkins B.D."/>
            <person name="Jiroutova K."/>
            <person name="Jorgensen R.E."/>
            <person name="Joubert Y."/>
            <person name="Kaplan A."/>
            <person name="Kroger N."/>
            <person name="Kroth P.G."/>
            <person name="La Roche J."/>
            <person name="Lindquist E."/>
            <person name="Lommer M."/>
            <person name="Martin-Jezequel V."/>
            <person name="Lopez P.J."/>
            <person name="Lucas S."/>
            <person name="Mangogna M."/>
            <person name="McGinnis K."/>
            <person name="Medlin L.K."/>
            <person name="Montsant A."/>
            <person name="Oudot-Le Secq M.P."/>
            <person name="Napoli C."/>
            <person name="Obornik M."/>
            <person name="Parker M.S."/>
            <person name="Petit J.L."/>
            <person name="Porcel B.M."/>
            <person name="Poulsen N."/>
            <person name="Robison M."/>
            <person name="Rychlewski L."/>
            <person name="Rynearson T.A."/>
            <person name="Schmutz J."/>
            <person name="Shapiro H."/>
            <person name="Siaut M."/>
            <person name="Stanley M."/>
            <person name="Sussman M.R."/>
            <person name="Taylor A.R."/>
            <person name="Vardi A."/>
            <person name="von Dassow P."/>
            <person name="Vyverman W."/>
            <person name="Willis A."/>
            <person name="Wyrwicz L.S."/>
            <person name="Rokhsar D.S."/>
            <person name="Weissenbach J."/>
            <person name="Armbrust E.V."/>
            <person name="Green B.R."/>
            <person name="Van de Peer Y."/>
            <person name="Grigoriev I.V."/>
        </authorList>
    </citation>
    <scope>NUCLEOTIDE SEQUENCE [LARGE SCALE GENOMIC DNA]</scope>
    <source>
        <strain evidence="2 3">CCMP1335</strain>
    </source>
</reference>
<dbReference type="AlphaFoldDB" id="B8CD39"/>
<accession>B8CD39</accession>
<evidence type="ECO:0000313" key="2">
    <source>
        <dbReference type="EMBL" id="EED88541.1"/>
    </source>
</evidence>
<dbReference type="OMA" id="ECETICD"/>
<proteinExistence type="predicted"/>
<dbReference type="KEGG" id="tps:THAPSDRAFT_10068"/>
<dbReference type="HOGENOM" id="CLU_1043855_0_0_1"/>
<dbReference type="PaxDb" id="35128-Thaps10068"/>
<dbReference type="RefSeq" id="XP_002294186.1">
    <property type="nucleotide sequence ID" value="XM_002294150.1"/>
</dbReference>
<name>B8CD39_THAPS</name>
<feature type="compositionally biased region" description="Polar residues" evidence="1">
    <location>
        <begin position="98"/>
        <end position="108"/>
    </location>
</feature>
<dbReference type="eggNOG" id="ENOG502T9R4">
    <property type="taxonomic scope" value="Eukaryota"/>
</dbReference>
<evidence type="ECO:0000256" key="1">
    <source>
        <dbReference type="SAM" id="MobiDB-lite"/>
    </source>
</evidence>
<feature type="region of interest" description="Disordered" evidence="1">
    <location>
        <begin position="1"/>
        <end position="112"/>
    </location>
</feature>
<sequence>MPSVFDRLAQQGTSSSNQRTTEEKQEREQKEKQRKAEAAAISSPRRSNLMHAKPPQDASSTPIKSPKKNPKELEEFFGRLYKQETVSSSAHHQEESGNEPSSLPTSPKKTLKQQAEFFDRLYHQDKKLSNTYVIPIKMKLRIRTKSEAKKGYNELDLQGEDVRNAINTYASGKLSGKALAVSVIDALFQRDYSGGSHWEVYPSVVDEPREEQTKCVGEEKSEFYDVEKKAIKDWRDEYSVASARGKIKISSGDIYVDEYSFTLTGRK</sequence>
<dbReference type="InParanoid" id="B8CD39"/>
<organism evidence="2 3">
    <name type="scientific">Thalassiosira pseudonana</name>
    <name type="common">Marine diatom</name>
    <name type="synonym">Cyclotella nana</name>
    <dbReference type="NCBI Taxonomy" id="35128"/>
    <lineage>
        <taxon>Eukaryota</taxon>
        <taxon>Sar</taxon>
        <taxon>Stramenopiles</taxon>
        <taxon>Ochrophyta</taxon>
        <taxon>Bacillariophyta</taxon>
        <taxon>Coscinodiscophyceae</taxon>
        <taxon>Thalassiosirophycidae</taxon>
        <taxon>Thalassiosirales</taxon>
        <taxon>Thalassiosiraceae</taxon>
        <taxon>Thalassiosira</taxon>
    </lineage>
</organism>
<gene>
    <name evidence="2" type="ORF">THAPSDRAFT_10068</name>
</gene>
<dbReference type="EMBL" id="CM000650">
    <property type="protein sequence ID" value="EED88541.1"/>
    <property type="molecule type" value="Genomic_DNA"/>
</dbReference>
<dbReference type="GeneID" id="7444294"/>